<dbReference type="InterPro" id="IPR025625">
    <property type="entry name" value="YuzL"/>
</dbReference>
<protein>
    <submittedName>
        <fullName evidence="2">YuzL-like protein</fullName>
    </submittedName>
</protein>
<dbReference type="Proteomes" id="UP000248555">
    <property type="component" value="Unassembled WGS sequence"/>
</dbReference>
<accession>A0A327YDI3</accession>
<reference evidence="2 3" key="1">
    <citation type="submission" date="2018-06" db="EMBL/GenBank/DDBJ databases">
        <title>Genomic Encyclopedia of Type Strains, Phase III (KMG-III): the genomes of soil and plant-associated and newly described type strains.</title>
        <authorList>
            <person name="Whitman W."/>
        </authorList>
    </citation>
    <scope>NUCLEOTIDE SEQUENCE [LARGE SCALE GENOMIC DNA]</scope>
    <source>
        <strain evidence="2 3">CGMCC 1.8979</strain>
    </source>
</reference>
<evidence type="ECO:0000313" key="3">
    <source>
        <dbReference type="Proteomes" id="UP000248555"/>
    </source>
</evidence>
<evidence type="ECO:0000256" key="1">
    <source>
        <dbReference type="SAM" id="MobiDB-lite"/>
    </source>
</evidence>
<comment type="caution">
    <text evidence="2">The sequence shown here is derived from an EMBL/GenBank/DDBJ whole genome shotgun (WGS) entry which is preliminary data.</text>
</comment>
<proteinExistence type="predicted"/>
<sequence>MPKHRKDPSKTGLSSPEVQGQGTTTTETGTYKQDSARKKTKQS</sequence>
<name>A0A327YDI3_9BACL</name>
<dbReference type="AlphaFoldDB" id="A0A327YDI3"/>
<feature type="region of interest" description="Disordered" evidence="1">
    <location>
        <begin position="1"/>
        <end position="43"/>
    </location>
</feature>
<dbReference type="Pfam" id="PF14115">
    <property type="entry name" value="YuzL"/>
    <property type="match status" value="1"/>
</dbReference>
<gene>
    <name evidence="2" type="ORF">B0I26_10869</name>
</gene>
<feature type="compositionally biased region" description="Low complexity" evidence="1">
    <location>
        <begin position="19"/>
        <end position="30"/>
    </location>
</feature>
<evidence type="ECO:0000313" key="2">
    <source>
        <dbReference type="EMBL" id="RAK18894.1"/>
    </source>
</evidence>
<dbReference type="RefSeq" id="WP_111645428.1">
    <property type="nucleotide sequence ID" value="NZ_QLMH01000008.1"/>
</dbReference>
<dbReference type="EMBL" id="QLMH01000008">
    <property type="protein sequence ID" value="RAK18894.1"/>
    <property type="molecule type" value="Genomic_DNA"/>
</dbReference>
<organism evidence="2 3">
    <name type="scientific">Paranoxybacillus vitaminiphilus</name>
    <dbReference type="NCBI Taxonomy" id="581036"/>
    <lineage>
        <taxon>Bacteria</taxon>
        <taxon>Bacillati</taxon>
        <taxon>Bacillota</taxon>
        <taxon>Bacilli</taxon>
        <taxon>Bacillales</taxon>
        <taxon>Anoxybacillaceae</taxon>
        <taxon>Paranoxybacillus</taxon>
    </lineage>
</organism>
<keyword evidence="3" id="KW-1185">Reference proteome</keyword>